<keyword evidence="4" id="KW-1185">Reference proteome</keyword>
<feature type="transmembrane region" description="Helical" evidence="2">
    <location>
        <begin position="54"/>
        <end position="73"/>
    </location>
</feature>
<feature type="transmembrane region" description="Helical" evidence="2">
    <location>
        <begin position="12"/>
        <end position="34"/>
    </location>
</feature>
<dbReference type="InterPro" id="IPR003676">
    <property type="entry name" value="SAUR_fam"/>
</dbReference>
<comment type="caution">
    <text evidence="3">The sequence shown here is derived from an EMBL/GenBank/DDBJ whole genome shotgun (WGS) entry which is preliminary data.</text>
</comment>
<dbReference type="Proteomes" id="UP001058974">
    <property type="component" value="Chromosome 3"/>
</dbReference>
<protein>
    <submittedName>
        <fullName evidence="3">Uncharacterized protein</fullName>
    </submittedName>
</protein>
<proteinExistence type="inferred from homology"/>
<evidence type="ECO:0000256" key="1">
    <source>
        <dbReference type="ARBA" id="ARBA00006974"/>
    </source>
</evidence>
<dbReference type="PANTHER" id="PTHR31374">
    <property type="entry name" value="AUXIN-INDUCED PROTEIN-LIKE-RELATED"/>
    <property type="match status" value="1"/>
</dbReference>
<name>A0A9D5AYU8_PEA</name>
<keyword evidence="2" id="KW-0812">Transmembrane</keyword>
<dbReference type="AlphaFoldDB" id="A0A9D5AYU8"/>
<dbReference type="EMBL" id="JAMSHJ010000003">
    <property type="protein sequence ID" value="KAI5423725.1"/>
    <property type="molecule type" value="Genomic_DNA"/>
</dbReference>
<sequence>CLSIMTRKHFPILNITSILDLIWLELGTFPLLFLSVSHSFLIKPLLLLNQIKQLSHLVIYLTQQVFCVCFIMFSKGDKQVHHHHGRQKDIPKGCVAIKVGHGEDQQRFTVPVNYINHPLFLHLLKEAEEEYGFSQQGTITIPCQLKEFKDTLEHMIAMENKSLQHQHHLVGCFRA</sequence>
<keyword evidence="2" id="KW-0472">Membrane</keyword>
<organism evidence="3 4">
    <name type="scientific">Pisum sativum</name>
    <name type="common">Garden pea</name>
    <name type="synonym">Lathyrus oleraceus</name>
    <dbReference type="NCBI Taxonomy" id="3888"/>
    <lineage>
        <taxon>Eukaryota</taxon>
        <taxon>Viridiplantae</taxon>
        <taxon>Streptophyta</taxon>
        <taxon>Embryophyta</taxon>
        <taxon>Tracheophyta</taxon>
        <taxon>Spermatophyta</taxon>
        <taxon>Magnoliopsida</taxon>
        <taxon>eudicotyledons</taxon>
        <taxon>Gunneridae</taxon>
        <taxon>Pentapetalae</taxon>
        <taxon>rosids</taxon>
        <taxon>fabids</taxon>
        <taxon>Fabales</taxon>
        <taxon>Fabaceae</taxon>
        <taxon>Papilionoideae</taxon>
        <taxon>50 kb inversion clade</taxon>
        <taxon>NPAAA clade</taxon>
        <taxon>Hologalegina</taxon>
        <taxon>IRL clade</taxon>
        <taxon>Fabeae</taxon>
        <taxon>Lathyrus</taxon>
    </lineage>
</organism>
<evidence type="ECO:0000256" key="2">
    <source>
        <dbReference type="SAM" id="Phobius"/>
    </source>
</evidence>
<comment type="similarity">
    <text evidence="1">Belongs to the ARG7 family.</text>
</comment>
<keyword evidence="2" id="KW-1133">Transmembrane helix</keyword>
<dbReference type="Gramene" id="Psat03G0008600-T1">
    <property type="protein sequence ID" value="KAI5423725.1"/>
    <property type="gene ID" value="KIW84_030086"/>
</dbReference>
<dbReference type="PANTHER" id="PTHR31374:SF213">
    <property type="entry name" value="SAUR FAMILY PROTEIN"/>
    <property type="match status" value="1"/>
</dbReference>
<feature type="non-terminal residue" evidence="3">
    <location>
        <position position="1"/>
    </location>
</feature>
<dbReference type="GO" id="GO:0009733">
    <property type="term" value="P:response to auxin"/>
    <property type="evidence" value="ECO:0007669"/>
    <property type="project" value="InterPro"/>
</dbReference>
<reference evidence="3 4" key="1">
    <citation type="journal article" date="2022" name="Nat. Genet.">
        <title>Improved pea reference genome and pan-genome highlight genomic features and evolutionary characteristics.</title>
        <authorList>
            <person name="Yang T."/>
            <person name="Liu R."/>
            <person name="Luo Y."/>
            <person name="Hu S."/>
            <person name="Wang D."/>
            <person name="Wang C."/>
            <person name="Pandey M.K."/>
            <person name="Ge S."/>
            <person name="Xu Q."/>
            <person name="Li N."/>
            <person name="Li G."/>
            <person name="Huang Y."/>
            <person name="Saxena R.K."/>
            <person name="Ji Y."/>
            <person name="Li M."/>
            <person name="Yan X."/>
            <person name="He Y."/>
            <person name="Liu Y."/>
            <person name="Wang X."/>
            <person name="Xiang C."/>
            <person name="Varshney R.K."/>
            <person name="Ding H."/>
            <person name="Gao S."/>
            <person name="Zong X."/>
        </authorList>
    </citation>
    <scope>NUCLEOTIDE SEQUENCE [LARGE SCALE GENOMIC DNA]</scope>
    <source>
        <strain evidence="3 4">cv. Zhongwan 6</strain>
    </source>
</reference>
<gene>
    <name evidence="3" type="ORF">KIW84_030086</name>
</gene>
<accession>A0A9D5AYU8</accession>
<evidence type="ECO:0000313" key="4">
    <source>
        <dbReference type="Proteomes" id="UP001058974"/>
    </source>
</evidence>
<evidence type="ECO:0000313" key="3">
    <source>
        <dbReference type="EMBL" id="KAI5423725.1"/>
    </source>
</evidence>
<dbReference type="Pfam" id="PF02519">
    <property type="entry name" value="Auxin_inducible"/>
    <property type="match status" value="1"/>
</dbReference>